<sequence>MKLVHINDKGVRFYAMVGNLFAVANVSGKKTVSTCLSFTHLNEHMIDQMDASEVHRLQKEFGKN</sequence>
<comment type="caution">
    <text evidence="1">The sequence shown here is derived from an EMBL/GenBank/DDBJ whole genome shotgun (WGS) entry which is preliminary data.</text>
</comment>
<dbReference type="Proteomes" id="UP001310022">
    <property type="component" value="Unassembled WGS sequence"/>
</dbReference>
<name>A0AAN4VXP5_9BACT</name>
<dbReference type="AlphaFoldDB" id="A0AAN4VXP5"/>
<proteinExistence type="predicted"/>
<protein>
    <submittedName>
        <fullName evidence="1">Uncharacterized protein</fullName>
    </submittedName>
</protein>
<reference evidence="1 2" key="1">
    <citation type="submission" date="2021-12" db="EMBL/GenBank/DDBJ databases">
        <title>Genome sequencing of bacteria with rrn-lacking chromosome and rrn-plasmid.</title>
        <authorList>
            <person name="Anda M."/>
            <person name="Iwasaki W."/>
        </authorList>
    </citation>
    <scope>NUCLEOTIDE SEQUENCE [LARGE SCALE GENOMIC DNA]</scope>
    <source>
        <strain evidence="1 2">NBRC 15940</strain>
    </source>
</reference>
<dbReference type="EMBL" id="BQKE01000001">
    <property type="protein sequence ID" value="GJM60767.1"/>
    <property type="molecule type" value="Genomic_DNA"/>
</dbReference>
<dbReference type="RefSeq" id="WP_157600868.1">
    <property type="nucleotide sequence ID" value="NZ_BQKE01000001.1"/>
</dbReference>
<evidence type="ECO:0000313" key="1">
    <source>
        <dbReference type="EMBL" id="GJM60767.1"/>
    </source>
</evidence>
<keyword evidence="2" id="KW-1185">Reference proteome</keyword>
<gene>
    <name evidence="1" type="ORF">PEDI_13190</name>
</gene>
<evidence type="ECO:0000313" key="2">
    <source>
        <dbReference type="Proteomes" id="UP001310022"/>
    </source>
</evidence>
<accession>A0AAN4VXP5</accession>
<organism evidence="1 2">
    <name type="scientific">Persicobacter diffluens</name>
    <dbReference type="NCBI Taxonomy" id="981"/>
    <lineage>
        <taxon>Bacteria</taxon>
        <taxon>Pseudomonadati</taxon>
        <taxon>Bacteroidota</taxon>
        <taxon>Cytophagia</taxon>
        <taxon>Cytophagales</taxon>
        <taxon>Persicobacteraceae</taxon>
        <taxon>Persicobacter</taxon>
    </lineage>
</organism>